<dbReference type="KEGG" id="ssai:N0B31_03630"/>
<keyword evidence="1" id="KW-0472">Membrane</keyword>
<organism evidence="2 3">
    <name type="scientific">Salinirubellus salinus</name>
    <dbReference type="NCBI Taxonomy" id="1364945"/>
    <lineage>
        <taxon>Archaea</taxon>
        <taxon>Methanobacteriati</taxon>
        <taxon>Methanobacteriota</taxon>
        <taxon>Stenosarchaea group</taxon>
        <taxon>Halobacteria</taxon>
        <taxon>Halobacteriales</taxon>
        <taxon>Natronomonadaceae</taxon>
        <taxon>Salinirubellus</taxon>
    </lineage>
</organism>
<feature type="transmembrane region" description="Helical" evidence="1">
    <location>
        <begin position="176"/>
        <end position="203"/>
    </location>
</feature>
<dbReference type="EMBL" id="CP104003">
    <property type="protein sequence ID" value="UWM55380.1"/>
    <property type="molecule type" value="Genomic_DNA"/>
</dbReference>
<keyword evidence="1" id="KW-1133">Transmembrane helix</keyword>
<evidence type="ECO:0000313" key="2">
    <source>
        <dbReference type="EMBL" id="UWM55380.1"/>
    </source>
</evidence>
<sequence>MAPPWLLALVGYSVLPVGITVTLWATAPSPWSSTLWVAMGFGLLFNVVASVLVWYYDTTVLPGFFDEVRELVVEESMADVERLAARHQRFFARRWAYTAVPWTVLILTTAVLATDFQRALGVAGAGDPVYPIYLAYYLWGGLLTGVGFHGMLTTVRCIREFTDAVDLRIDPLHPDGLGGLGAFGFLAIRTTLLTSLGALLLPMGFEMAAGQRLEWLVGSAILLYTVFIAGTFAYPTFRVHKVADRLREAELNRLRAEIRGLPGQLSAAGDGDTAAVDNRELAVQLEIQRLRREYREYADVKLYPMSVSILAQLVGSVLLPLFFLLLDLALSRVL</sequence>
<feature type="transmembrane region" description="Helical" evidence="1">
    <location>
        <begin position="302"/>
        <end position="326"/>
    </location>
</feature>
<name>A0A9E7U5H1_9EURY</name>
<dbReference type="GeneID" id="74941482"/>
<dbReference type="AlphaFoldDB" id="A0A9E7U5H1"/>
<dbReference type="Proteomes" id="UP001057580">
    <property type="component" value="Chromosome"/>
</dbReference>
<dbReference type="RefSeq" id="WP_260594480.1">
    <property type="nucleotide sequence ID" value="NZ_CP104003.1"/>
</dbReference>
<keyword evidence="1" id="KW-0812">Transmembrane</keyword>
<evidence type="ECO:0000256" key="1">
    <source>
        <dbReference type="SAM" id="Phobius"/>
    </source>
</evidence>
<feature type="transmembrane region" description="Helical" evidence="1">
    <location>
        <begin position="95"/>
        <end position="114"/>
    </location>
</feature>
<evidence type="ECO:0000313" key="3">
    <source>
        <dbReference type="Proteomes" id="UP001057580"/>
    </source>
</evidence>
<feature type="transmembrane region" description="Helical" evidence="1">
    <location>
        <begin position="215"/>
        <end position="237"/>
    </location>
</feature>
<reference evidence="2" key="1">
    <citation type="submission" date="2022-09" db="EMBL/GenBank/DDBJ databases">
        <title>Diverse halophilic archaea isolated from saline environments.</title>
        <authorList>
            <person name="Cui H.-L."/>
        </authorList>
    </citation>
    <scope>NUCLEOTIDE SEQUENCE</scope>
    <source>
        <strain evidence="2">ZS-35-S2</strain>
    </source>
</reference>
<keyword evidence="3" id="KW-1185">Reference proteome</keyword>
<feature type="transmembrane region" description="Helical" evidence="1">
    <location>
        <begin position="33"/>
        <end position="56"/>
    </location>
</feature>
<feature type="transmembrane region" description="Helical" evidence="1">
    <location>
        <begin position="134"/>
        <end position="155"/>
    </location>
</feature>
<proteinExistence type="predicted"/>
<gene>
    <name evidence="2" type="ORF">N0B31_03630</name>
</gene>
<feature type="transmembrane region" description="Helical" evidence="1">
    <location>
        <begin position="7"/>
        <end position="27"/>
    </location>
</feature>
<accession>A0A9E7U5H1</accession>
<protein>
    <submittedName>
        <fullName evidence="2">Uncharacterized protein</fullName>
    </submittedName>
</protein>